<gene>
    <name evidence="6" type="ORF">QYS49_12505</name>
</gene>
<dbReference type="PRINTS" id="PR01011">
    <property type="entry name" value="GLUTPROXDASE"/>
</dbReference>
<dbReference type="GO" id="GO:0034599">
    <property type="term" value="P:cellular response to oxidative stress"/>
    <property type="evidence" value="ECO:0007669"/>
    <property type="project" value="TreeGrafter"/>
</dbReference>
<dbReference type="InterPro" id="IPR000889">
    <property type="entry name" value="Glutathione_peroxidase"/>
</dbReference>
<dbReference type="Gene3D" id="3.40.30.10">
    <property type="entry name" value="Glutaredoxin"/>
    <property type="match status" value="1"/>
</dbReference>
<keyword evidence="7" id="KW-1185">Reference proteome</keyword>
<protein>
    <recommendedName>
        <fullName evidence="5">Glutathione peroxidase</fullName>
    </recommendedName>
</protein>
<keyword evidence="2 5" id="KW-0575">Peroxidase</keyword>
<evidence type="ECO:0000313" key="7">
    <source>
        <dbReference type="Proteomes" id="UP001230496"/>
    </source>
</evidence>
<evidence type="ECO:0000256" key="1">
    <source>
        <dbReference type="ARBA" id="ARBA00006926"/>
    </source>
</evidence>
<dbReference type="GO" id="GO:0004601">
    <property type="term" value="F:peroxidase activity"/>
    <property type="evidence" value="ECO:0007669"/>
    <property type="project" value="UniProtKB-KW"/>
</dbReference>
<dbReference type="SUPFAM" id="SSF52833">
    <property type="entry name" value="Thioredoxin-like"/>
    <property type="match status" value="1"/>
</dbReference>
<organism evidence="6 7">
    <name type="scientific">Marivirga salinarum</name>
    <dbReference type="NCBI Taxonomy" id="3059078"/>
    <lineage>
        <taxon>Bacteria</taxon>
        <taxon>Pseudomonadati</taxon>
        <taxon>Bacteroidota</taxon>
        <taxon>Cytophagia</taxon>
        <taxon>Cytophagales</taxon>
        <taxon>Marivirgaceae</taxon>
        <taxon>Marivirga</taxon>
    </lineage>
</organism>
<dbReference type="InterPro" id="IPR029759">
    <property type="entry name" value="GPX_AS"/>
</dbReference>
<evidence type="ECO:0000256" key="2">
    <source>
        <dbReference type="ARBA" id="ARBA00022559"/>
    </source>
</evidence>
<dbReference type="Proteomes" id="UP001230496">
    <property type="component" value="Chromosome"/>
</dbReference>
<comment type="similarity">
    <text evidence="1 5">Belongs to the glutathione peroxidase family.</text>
</comment>
<evidence type="ECO:0000256" key="3">
    <source>
        <dbReference type="ARBA" id="ARBA00023002"/>
    </source>
</evidence>
<accession>A0AA51NDN0</accession>
<feature type="active site" evidence="4">
    <location>
        <position position="61"/>
    </location>
</feature>
<name>A0AA51NDN0_9BACT</name>
<reference evidence="6 7" key="1">
    <citation type="submission" date="2023-08" db="EMBL/GenBank/DDBJ databases">
        <title>Comparative genomics and taxonomic characterization of three novel marine species of genus Marivirga.</title>
        <authorList>
            <person name="Muhammad N."/>
            <person name="Kim S.-G."/>
        </authorList>
    </citation>
    <scope>NUCLEOTIDE SEQUENCE [LARGE SCALE GENOMIC DNA]</scope>
    <source>
        <strain evidence="6 7">BDSF4-3</strain>
    </source>
</reference>
<dbReference type="Pfam" id="PF00255">
    <property type="entry name" value="GSHPx"/>
    <property type="match status" value="1"/>
</dbReference>
<dbReference type="PIRSF" id="PIRSF000303">
    <property type="entry name" value="Glutathion_perox"/>
    <property type="match status" value="1"/>
</dbReference>
<dbReference type="PROSITE" id="PS51355">
    <property type="entry name" value="GLUTATHIONE_PEROXID_3"/>
    <property type="match status" value="1"/>
</dbReference>
<keyword evidence="3 5" id="KW-0560">Oxidoreductase</keyword>
<dbReference type="PANTHER" id="PTHR11592">
    <property type="entry name" value="GLUTATHIONE PEROXIDASE"/>
    <property type="match status" value="1"/>
</dbReference>
<dbReference type="AlphaFoldDB" id="A0AA51NDN0"/>
<dbReference type="PANTHER" id="PTHR11592:SF78">
    <property type="entry name" value="GLUTATHIONE PEROXIDASE"/>
    <property type="match status" value="1"/>
</dbReference>
<proteinExistence type="inferred from homology"/>
<dbReference type="InterPro" id="IPR036249">
    <property type="entry name" value="Thioredoxin-like_sf"/>
</dbReference>
<sequence length="174" mass="19698">MNIHLQILFLLLNLSIFTTSNENEKVMSIYDFEIQSLEGEIINFADFKGKNILIVNTASECGYTPQYADLQELHEIFGDKVTVLGFPANNFGGQEPGSDQQIAKFCEKNYGVTFPMFSKMEVVGKNQHPLFKFLKEQTGKEPTWNFCKYLVSEEGSEISFYPSSVNPGEIAEKL</sequence>
<evidence type="ECO:0000256" key="5">
    <source>
        <dbReference type="RuleBase" id="RU000499"/>
    </source>
</evidence>
<evidence type="ECO:0000256" key="4">
    <source>
        <dbReference type="PIRSR" id="PIRSR000303-1"/>
    </source>
</evidence>
<dbReference type="RefSeq" id="WP_308349266.1">
    <property type="nucleotide sequence ID" value="NZ_CP129971.1"/>
</dbReference>
<evidence type="ECO:0000313" key="6">
    <source>
        <dbReference type="EMBL" id="WMN11681.1"/>
    </source>
</evidence>
<dbReference type="KEGG" id="msaa:QYS49_12505"/>
<dbReference type="EMBL" id="CP129971">
    <property type="protein sequence ID" value="WMN11681.1"/>
    <property type="molecule type" value="Genomic_DNA"/>
</dbReference>
<dbReference type="PROSITE" id="PS00460">
    <property type="entry name" value="GLUTATHIONE_PEROXID_1"/>
    <property type="match status" value="1"/>
</dbReference>
<dbReference type="CDD" id="cd00340">
    <property type="entry name" value="GSH_Peroxidase"/>
    <property type="match status" value="1"/>
</dbReference>